<comment type="caution">
    <text evidence="2">The sequence shown here is derived from an EMBL/GenBank/DDBJ whole genome shotgun (WGS) entry which is preliminary data.</text>
</comment>
<dbReference type="Proteomes" id="UP001336020">
    <property type="component" value="Unassembled WGS sequence"/>
</dbReference>
<evidence type="ECO:0000313" key="3">
    <source>
        <dbReference type="Proteomes" id="UP001336020"/>
    </source>
</evidence>
<accession>A0ABU7LFQ7</accession>
<dbReference type="Pfam" id="PF13338">
    <property type="entry name" value="AbiEi_4"/>
    <property type="match status" value="1"/>
</dbReference>
<protein>
    <submittedName>
        <fullName evidence="2">Type IV toxin-antitoxin system AbiEi family antitoxin domain-containing protein</fullName>
    </submittedName>
</protein>
<evidence type="ECO:0000313" key="2">
    <source>
        <dbReference type="EMBL" id="MEE2060375.1"/>
    </source>
</evidence>
<feature type="domain" description="AbiEi antitoxin N-terminal" evidence="1">
    <location>
        <begin position="6"/>
        <end position="40"/>
    </location>
</feature>
<organism evidence="2 3">
    <name type="scientific">Rhodococcus artemisiae</name>
    <dbReference type="NCBI Taxonomy" id="714159"/>
    <lineage>
        <taxon>Bacteria</taxon>
        <taxon>Bacillati</taxon>
        <taxon>Actinomycetota</taxon>
        <taxon>Actinomycetes</taxon>
        <taxon>Mycobacteriales</taxon>
        <taxon>Nocardiaceae</taxon>
        <taxon>Rhodococcus</taxon>
    </lineage>
</organism>
<proteinExistence type="predicted"/>
<dbReference type="EMBL" id="JAUTXY010000012">
    <property type="protein sequence ID" value="MEE2060375.1"/>
    <property type="molecule type" value="Genomic_DNA"/>
</dbReference>
<dbReference type="RefSeq" id="WP_330135562.1">
    <property type="nucleotide sequence ID" value="NZ_JAUTXY010000012.1"/>
</dbReference>
<name>A0ABU7LFQ7_9NOCA</name>
<sequence length="302" mass="33001">MTSPKPFRRSDALSSGLSDSEIRRGLRTGALERVAPGIYLDGPTAEGLDAIERHRIRARTTGAGLPDGSAISHVSAAVLHGLALWRPDLSRVHVSRDGKSGGRRGTGRHLHVVQLGADDVVEVDGVPCTSIARTVADLACTAPIDEVVIAGDSALAGKPALRVALAEALESRGRRQGIARARRVIAFLDGRSESPGESLSRLRMDQIGLPAPALQEVVHTPEGEFVARTDFYWKEHRIVGEFDGMGKYGGDGPDVFRREKLREDALRDLGFHVVRWTWAELSRFDVVRARFERAVERARRDQ</sequence>
<dbReference type="InterPro" id="IPR025159">
    <property type="entry name" value="AbiEi_N"/>
</dbReference>
<keyword evidence="3" id="KW-1185">Reference proteome</keyword>
<gene>
    <name evidence="2" type="ORF">Q7514_22905</name>
</gene>
<evidence type="ECO:0000259" key="1">
    <source>
        <dbReference type="Pfam" id="PF13338"/>
    </source>
</evidence>
<reference evidence="2 3" key="1">
    <citation type="submission" date="2023-07" db="EMBL/GenBank/DDBJ databases">
        <authorList>
            <person name="Girao M."/>
            <person name="Carvalho M.F."/>
        </authorList>
    </citation>
    <scope>NUCLEOTIDE SEQUENCE [LARGE SCALE GENOMIC DNA]</scope>
    <source>
        <strain evidence="2 3">YIM65754</strain>
    </source>
</reference>